<accession>A0A366LP57</accession>
<dbReference type="GO" id="GO:0000160">
    <property type="term" value="P:phosphorelay signal transduction system"/>
    <property type="evidence" value="ECO:0007669"/>
    <property type="project" value="InterPro"/>
</dbReference>
<dbReference type="GO" id="GO:0006355">
    <property type="term" value="P:regulation of DNA-templated transcription"/>
    <property type="evidence" value="ECO:0007669"/>
    <property type="project" value="InterPro"/>
</dbReference>
<evidence type="ECO:0000259" key="3">
    <source>
        <dbReference type="SMART" id="SM00862"/>
    </source>
</evidence>
<dbReference type="EMBL" id="QMEY01000021">
    <property type="protein sequence ID" value="RBQ15696.1"/>
    <property type="molecule type" value="Genomic_DNA"/>
</dbReference>
<proteinExistence type="predicted"/>
<dbReference type="Gene3D" id="3.30.450.40">
    <property type="match status" value="1"/>
</dbReference>
<dbReference type="OrthoDB" id="3928741at2"/>
<evidence type="ECO:0000313" key="4">
    <source>
        <dbReference type="EMBL" id="RBQ15696.1"/>
    </source>
</evidence>
<name>A0A366LP57_9ACTN</name>
<dbReference type="InterPro" id="IPR003018">
    <property type="entry name" value="GAF"/>
</dbReference>
<protein>
    <submittedName>
        <fullName evidence="4">Transcriptional regulator</fullName>
    </submittedName>
</protein>
<evidence type="ECO:0000313" key="5">
    <source>
        <dbReference type="Proteomes" id="UP000253303"/>
    </source>
</evidence>
<feature type="compositionally biased region" description="Basic and acidic residues" evidence="2">
    <location>
        <begin position="28"/>
        <end position="58"/>
    </location>
</feature>
<evidence type="ECO:0000256" key="2">
    <source>
        <dbReference type="SAM" id="MobiDB-lite"/>
    </source>
</evidence>
<gene>
    <name evidence="4" type="ORF">DP939_33965</name>
</gene>
<dbReference type="Pfam" id="PF01590">
    <property type="entry name" value="GAF"/>
    <property type="match status" value="1"/>
</dbReference>
<dbReference type="SMART" id="SM00862">
    <property type="entry name" value="Trans_reg_C"/>
    <property type="match status" value="1"/>
</dbReference>
<keyword evidence="1" id="KW-0238">DNA-binding</keyword>
<dbReference type="SUPFAM" id="SSF46894">
    <property type="entry name" value="C-terminal effector domain of the bipartite response regulators"/>
    <property type="match status" value="1"/>
</dbReference>
<dbReference type="AlphaFoldDB" id="A0A366LP57"/>
<comment type="caution">
    <text evidence="4">The sequence shown here is derived from an EMBL/GenBank/DDBJ whole genome shotgun (WGS) entry which is preliminary data.</text>
</comment>
<dbReference type="Proteomes" id="UP000253303">
    <property type="component" value="Unassembled WGS sequence"/>
</dbReference>
<dbReference type="RefSeq" id="WP_113984935.1">
    <property type="nucleotide sequence ID" value="NZ_QMEY01000021.1"/>
</dbReference>
<feature type="region of interest" description="Disordered" evidence="2">
    <location>
        <begin position="28"/>
        <end position="76"/>
    </location>
</feature>
<keyword evidence="5" id="KW-1185">Reference proteome</keyword>
<reference evidence="4 5" key="1">
    <citation type="submission" date="2018-06" db="EMBL/GenBank/DDBJ databases">
        <title>Sphaerisporangium craniellae sp. nov., isolated from a marine sponge in the South China Sea.</title>
        <authorList>
            <person name="Li L."/>
        </authorList>
    </citation>
    <scope>NUCLEOTIDE SEQUENCE [LARGE SCALE GENOMIC DNA]</scope>
    <source>
        <strain evidence="4 5">LHW63015</strain>
    </source>
</reference>
<dbReference type="InterPro" id="IPR029016">
    <property type="entry name" value="GAF-like_dom_sf"/>
</dbReference>
<sequence>MRDRSVPAVPAAVALNLDEYAGRLRDWHEEAVSGHPRDPITQRDEPASPPAEADRNHDGPPGTSEGPPGTPDGPRRVIAASWRRSLSAGIDPERLCSYPGYETDDIGDARRAHPIGPHLPMLASTLLRTVYSTGMIMTVADADGRVLWRDGSNQALALGESVGLCDGFVWAESAVGTNGIGTALAAGRPVHVYPAEHLVKALQEWSCSGSPISDPDTGEIVGCVNVSGTPDHLHPATVALVHAAARLTESHLALDHRERDARLLAQHEGRARASRAAGQSALLSATGRVLAGELPGAARAADLATAHAAGHPIDRIAIPRTGDTVLLRDGTIGVIEPFGNGYLVYPTQRVPATTLTLCFLGADHPTAHLDGVPVHLSQRHAEILALLALNPGGMTADQLSFQLYGDLGKPVTIRAEMHRLRDQLGAAVAGKPYRLTCEVSADFVEVQRLLAGNDPTALAQAYRGPLLPRSESPALRRTRDELEGQVRARLLQHGSADALWLYAQTQYGRDDPHVLERLTILLPPGDHRAAVAHIRLSAEDS</sequence>
<dbReference type="InterPro" id="IPR016032">
    <property type="entry name" value="Sig_transdc_resp-reg_C-effctor"/>
</dbReference>
<evidence type="ECO:0000256" key="1">
    <source>
        <dbReference type="ARBA" id="ARBA00023125"/>
    </source>
</evidence>
<organism evidence="4 5">
    <name type="scientific">Spongiactinospora rosea</name>
    <dbReference type="NCBI Taxonomy" id="2248750"/>
    <lineage>
        <taxon>Bacteria</taxon>
        <taxon>Bacillati</taxon>
        <taxon>Actinomycetota</taxon>
        <taxon>Actinomycetes</taxon>
        <taxon>Streptosporangiales</taxon>
        <taxon>Streptosporangiaceae</taxon>
        <taxon>Spongiactinospora</taxon>
    </lineage>
</organism>
<dbReference type="InterPro" id="IPR001867">
    <property type="entry name" value="OmpR/PhoB-type_DNA-bd"/>
</dbReference>
<feature type="domain" description="OmpR/PhoB-type" evidence="3">
    <location>
        <begin position="371"/>
        <end position="435"/>
    </location>
</feature>
<dbReference type="GO" id="GO:0003677">
    <property type="term" value="F:DNA binding"/>
    <property type="evidence" value="ECO:0007669"/>
    <property type="project" value="UniProtKB-KW"/>
</dbReference>